<feature type="compositionally biased region" description="Low complexity" evidence="1">
    <location>
        <begin position="1155"/>
        <end position="1168"/>
    </location>
</feature>
<feature type="domain" description="ATPase PglY C-terminal" evidence="3">
    <location>
        <begin position="984"/>
        <end position="1158"/>
    </location>
</feature>
<dbReference type="InterPro" id="IPR058748">
    <property type="entry name" value="PglY_5th"/>
</dbReference>
<dbReference type="InterPro" id="IPR058747">
    <property type="entry name" value="PglY_C"/>
</dbReference>
<gene>
    <name evidence="4" type="ORF">ABIC99_003646</name>
</gene>
<dbReference type="Pfam" id="PF26382">
    <property type="entry name" value="BREX_PglY_6th"/>
    <property type="match status" value="1"/>
</dbReference>
<keyword evidence="5" id="KW-1185">Reference proteome</keyword>
<evidence type="ECO:0000313" key="5">
    <source>
        <dbReference type="Proteomes" id="UP001549111"/>
    </source>
</evidence>
<feature type="region of interest" description="Disordered" evidence="1">
    <location>
        <begin position="1155"/>
        <end position="1203"/>
    </location>
</feature>
<organism evidence="4 5">
    <name type="scientific">Sphaerotilus sulfidivorans</name>
    <dbReference type="NCBI Taxonomy" id="639200"/>
    <lineage>
        <taxon>Bacteria</taxon>
        <taxon>Pseudomonadati</taxon>
        <taxon>Pseudomonadota</taxon>
        <taxon>Betaproteobacteria</taxon>
        <taxon>Burkholderiales</taxon>
        <taxon>Sphaerotilaceae</taxon>
        <taxon>Sphaerotilus</taxon>
    </lineage>
</organism>
<feature type="domain" description="ATPase PglY 5th" evidence="2">
    <location>
        <begin position="840"/>
        <end position="940"/>
    </location>
</feature>
<accession>A0ABV2IUH7</accession>
<dbReference type="RefSeq" id="WP_180693050.1">
    <property type="nucleotide sequence ID" value="NZ_JACCPY010000044.1"/>
</dbReference>
<dbReference type="Pfam" id="PF26381">
    <property type="entry name" value="BREX_PglY_5th"/>
    <property type="match status" value="1"/>
</dbReference>
<evidence type="ECO:0008006" key="6">
    <source>
        <dbReference type="Google" id="ProtNLM"/>
    </source>
</evidence>
<evidence type="ECO:0000259" key="2">
    <source>
        <dbReference type="Pfam" id="PF26381"/>
    </source>
</evidence>
<sequence length="1248" mass="136817">MPLIRDLIAIPERVHQGDFVLKLSEGVAQAEQTLRDYVVTPELAAAFRNALGFIQQAVSSHSSKAAYLHGSFGSGKSHFMAVLNLLLAGHAQARSMPELAEVVAQLDWARGKRFLMVPYHMIGAIDMESAVLGQYAAHVRRLHPDAPVPGFYLAEELFKDASALRQRLGDAAFFDKLNEAPGAAGASAGNAGSGWGEMDGGWDALSFEAALLEPPEGEERGRLVGALISQFFTAYQALAGAGESFVPLDAGLAIMSRHARDLGYDAVILFLDELVLWLASHAADVGFVSREGTKLVKLVEATHADRPVPLVSFVARQRDLRDLVGENLSGAAGVQFSDVLKHWEARFHRITLEDRNLPAIAEKRVLRPVDDAARKALSQAFDDVLRLRRDVLDTLLTTDADRDMFRKVYPFSPALVQTLIAVSSALQRERTALKLMLQLLVDRRADLELGQLIPVGDLWDVIAEGDEPFSEGMRLHFENAKRLFGQRLLPLLEARAGTTWEAVRQGQAEPARARVLRNDARLIKTLLLAALVPEVESLKALTAPRLAALNHGTFRSPIPGQEAQQVLSKLRDWSGEVGELKVTEDSNPVVSIQITGVDLEPVLKAAEVVDNPGNRRKTVRELLFRELGIEDKGAMFHHFELTWRGTRREVEVVYENVRDMADDRLQDRTGAWTVVLGLPFDEAHRSPTDDLARLGDYRGSPTYTLVWLPAFLSARAEGDLKRFVILDHILQGERFDTYTTHLSYVDRVQARALARNQRDALRTKLVGHLEVAYGVRSEPRTSVIQALSAEQQFRSLDPTLAPRPPVGANLQAAFEHLLDQLFTHRYPEHPLFESEIKTAAVRRVWPELRAALEAPQHRGLVSDAGLRKTVRAVVHPLRLGHMGDTHLLVETHWQSHFAQQRALDPQGGALSVGRVRGWIDQPRPKGLPIELQNLIILTWAQQTHRRLVLNGGPFEAEVDRLPDEVELREQTLPAPADWERAIRLAGELLGVVAPQTLSGTNVGKLVADVRKAVRERQGGVKALVDALRPRCERHAGGSDGARWRTARAAQSALAALAAADETLLVATLARLEVDTSETAMGRSIAQAQALADTLAGTRWTLFEALGRLGDVDPRMRQAQALLKDLATLLVTDEYVSALRPGLQGLEQMATDLLTATPPAPAAPASAAAPVPPPPHPLPLTGGLQPSPPSAPPLPPSPGTELIGEENHRVMDGQAARAALAQLQEQIAAAGSDLELTLSWRLVRRRKPA</sequence>
<evidence type="ECO:0000313" key="4">
    <source>
        <dbReference type="EMBL" id="MET3605812.1"/>
    </source>
</evidence>
<dbReference type="EMBL" id="JBEPLS010000024">
    <property type="protein sequence ID" value="MET3605812.1"/>
    <property type="molecule type" value="Genomic_DNA"/>
</dbReference>
<dbReference type="Proteomes" id="UP001549111">
    <property type="component" value="Unassembled WGS sequence"/>
</dbReference>
<reference evidence="4 5" key="1">
    <citation type="submission" date="2024-06" db="EMBL/GenBank/DDBJ databases">
        <title>Genomic Encyclopedia of Type Strains, Phase IV (KMG-IV): sequencing the most valuable type-strain genomes for metagenomic binning, comparative biology and taxonomic classification.</title>
        <authorList>
            <person name="Goeker M."/>
        </authorList>
    </citation>
    <scope>NUCLEOTIDE SEQUENCE [LARGE SCALE GENOMIC DNA]</scope>
    <source>
        <strain evidence="4 5">D-501</strain>
    </source>
</reference>
<feature type="compositionally biased region" description="Pro residues" evidence="1">
    <location>
        <begin position="1185"/>
        <end position="1197"/>
    </location>
</feature>
<protein>
    <recommendedName>
        <fullName evidence="6">Phage resistance protein</fullName>
    </recommendedName>
</protein>
<evidence type="ECO:0000259" key="3">
    <source>
        <dbReference type="Pfam" id="PF26382"/>
    </source>
</evidence>
<proteinExistence type="predicted"/>
<evidence type="ECO:0000256" key="1">
    <source>
        <dbReference type="SAM" id="MobiDB-lite"/>
    </source>
</evidence>
<comment type="caution">
    <text evidence="4">The sequence shown here is derived from an EMBL/GenBank/DDBJ whole genome shotgun (WGS) entry which is preliminary data.</text>
</comment>
<name>A0ABV2IUH7_9BURK</name>